<evidence type="ECO:0000256" key="5">
    <source>
        <dbReference type="ARBA" id="ARBA00022989"/>
    </source>
</evidence>
<dbReference type="Pfam" id="PF00893">
    <property type="entry name" value="Multi_Drug_Res"/>
    <property type="match status" value="1"/>
</dbReference>
<dbReference type="PANTHER" id="PTHR30561">
    <property type="entry name" value="SMR FAMILY PROTON-DEPENDENT DRUG EFFLUX TRANSPORTER SUGE"/>
    <property type="match status" value="1"/>
</dbReference>
<dbReference type="SUPFAM" id="SSF103481">
    <property type="entry name" value="Multidrug resistance efflux transporter EmrE"/>
    <property type="match status" value="1"/>
</dbReference>
<dbReference type="RefSeq" id="WP_209463034.1">
    <property type="nucleotide sequence ID" value="NZ_CP110224.1"/>
</dbReference>
<keyword evidence="6 8" id="KW-0472">Membrane</keyword>
<evidence type="ECO:0000256" key="3">
    <source>
        <dbReference type="ARBA" id="ARBA00022475"/>
    </source>
</evidence>
<feature type="transmembrane region" description="Helical" evidence="8">
    <location>
        <begin position="32"/>
        <end position="50"/>
    </location>
</feature>
<keyword evidence="3" id="KW-1003">Cell membrane</keyword>
<feature type="transmembrane region" description="Helical" evidence="8">
    <location>
        <begin position="57"/>
        <end position="78"/>
    </location>
</feature>
<dbReference type="Gene3D" id="1.10.3730.20">
    <property type="match status" value="1"/>
</dbReference>
<sequence>MNWFVLIVAGLFEVVGVTGMQRIAKGEKKSGFPILIVGFLISFTLLSIAMETIPLGVAYAVWTGMGTVGSAIVGMIFYNESTDRLRLMFMGMVIVAVVGLRLVSA</sequence>
<protein>
    <submittedName>
        <fullName evidence="9">Paired small multidrug resistance pump</fullName>
    </submittedName>
</protein>
<evidence type="ECO:0000256" key="2">
    <source>
        <dbReference type="ARBA" id="ARBA00022448"/>
    </source>
</evidence>
<evidence type="ECO:0000256" key="8">
    <source>
        <dbReference type="SAM" id="Phobius"/>
    </source>
</evidence>
<keyword evidence="5 8" id="KW-1133">Transmembrane helix</keyword>
<proteinExistence type="inferred from homology"/>
<feature type="transmembrane region" description="Helical" evidence="8">
    <location>
        <begin position="84"/>
        <end position="103"/>
    </location>
</feature>
<reference evidence="9 10" key="1">
    <citation type="submission" date="2021-03" db="EMBL/GenBank/DDBJ databases">
        <title>Genomic Encyclopedia of Type Strains, Phase IV (KMG-IV): sequencing the most valuable type-strain genomes for metagenomic binning, comparative biology and taxonomic classification.</title>
        <authorList>
            <person name="Goeker M."/>
        </authorList>
    </citation>
    <scope>NUCLEOTIDE SEQUENCE [LARGE SCALE GENOMIC DNA]</scope>
    <source>
        <strain evidence="9 10">DSM 25609</strain>
    </source>
</reference>
<evidence type="ECO:0000313" key="10">
    <source>
        <dbReference type="Proteomes" id="UP001519345"/>
    </source>
</evidence>
<keyword evidence="10" id="KW-1185">Reference proteome</keyword>
<dbReference type="InterPro" id="IPR000390">
    <property type="entry name" value="Small_drug/metabolite_transptr"/>
</dbReference>
<comment type="similarity">
    <text evidence="7">Belongs to the drug/metabolite transporter (DMT) superfamily. Small multidrug resistance (SMR) (TC 2.A.7.1) family.</text>
</comment>
<dbReference type="InterPro" id="IPR037185">
    <property type="entry name" value="EmrE-like"/>
</dbReference>
<evidence type="ECO:0000313" key="9">
    <source>
        <dbReference type="EMBL" id="MBP1969868.1"/>
    </source>
</evidence>
<accession>A0ABS4IFZ1</accession>
<organism evidence="9 10">
    <name type="scientific">Virgibacillus natechei</name>
    <dbReference type="NCBI Taxonomy" id="1216297"/>
    <lineage>
        <taxon>Bacteria</taxon>
        <taxon>Bacillati</taxon>
        <taxon>Bacillota</taxon>
        <taxon>Bacilli</taxon>
        <taxon>Bacillales</taxon>
        <taxon>Bacillaceae</taxon>
        <taxon>Virgibacillus</taxon>
    </lineage>
</organism>
<evidence type="ECO:0000256" key="6">
    <source>
        <dbReference type="ARBA" id="ARBA00023136"/>
    </source>
</evidence>
<name>A0ABS4IFZ1_9BACI</name>
<comment type="subcellular location">
    <subcellularLocation>
        <location evidence="1 7">Cell membrane</location>
        <topology evidence="1 7">Multi-pass membrane protein</topology>
    </subcellularLocation>
</comment>
<keyword evidence="2" id="KW-0813">Transport</keyword>
<dbReference type="Proteomes" id="UP001519345">
    <property type="component" value="Unassembled WGS sequence"/>
</dbReference>
<evidence type="ECO:0000256" key="7">
    <source>
        <dbReference type="RuleBase" id="RU003942"/>
    </source>
</evidence>
<dbReference type="EMBL" id="JAGGKX010000008">
    <property type="protein sequence ID" value="MBP1969868.1"/>
    <property type="molecule type" value="Genomic_DNA"/>
</dbReference>
<dbReference type="InterPro" id="IPR045324">
    <property type="entry name" value="Small_multidrug_res"/>
</dbReference>
<comment type="caution">
    <text evidence="9">The sequence shown here is derived from an EMBL/GenBank/DDBJ whole genome shotgun (WGS) entry which is preliminary data.</text>
</comment>
<gene>
    <name evidence="9" type="ORF">J2Z83_001976</name>
</gene>
<dbReference type="PANTHER" id="PTHR30561:SF0">
    <property type="entry name" value="GUANIDINIUM EXPORTER"/>
    <property type="match status" value="1"/>
</dbReference>
<evidence type="ECO:0000256" key="4">
    <source>
        <dbReference type="ARBA" id="ARBA00022692"/>
    </source>
</evidence>
<evidence type="ECO:0000256" key="1">
    <source>
        <dbReference type="ARBA" id="ARBA00004651"/>
    </source>
</evidence>
<keyword evidence="4 7" id="KW-0812">Transmembrane</keyword>